<name>A0A0H2REK5_9AGAM</name>
<dbReference type="Proteomes" id="UP000053477">
    <property type="component" value="Unassembled WGS sequence"/>
</dbReference>
<keyword evidence="3" id="KW-1185">Reference proteome</keyword>
<dbReference type="InParanoid" id="A0A0H2REK5"/>
<protein>
    <submittedName>
        <fullName evidence="2">Uncharacterized protein</fullName>
    </submittedName>
</protein>
<organism evidence="2 3">
    <name type="scientific">Schizopora paradoxa</name>
    <dbReference type="NCBI Taxonomy" id="27342"/>
    <lineage>
        <taxon>Eukaryota</taxon>
        <taxon>Fungi</taxon>
        <taxon>Dikarya</taxon>
        <taxon>Basidiomycota</taxon>
        <taxon>Agaricomycotina</taxon>
        <taxon>Agaricomycetes</taxon>
        <taxon>Hymenochaetales</taxon>
        <taxon>Schizoporaceae</taxon>
        <taxon>Schizopora</taxon>
    </lineage>
</organism>
<dbReference type="AlphaFoldDB" id="A0A0H2REK5"/>
<evidence type="ECO:0000313" key="3">
    <source>
        <dbReference type="Proteomes" id="UP000053477"/>
    </source>
</evidence>
<evidence type="ECO:0000313" key="2">
    <source>
        <dbReference type="EMBL" id="KLO07938.1"/>
    </source>
</evidence>
<gene>
    <name evidence="2" type="ORF">SCHPADRAFT_894259</name>
</gene>
<proteinExistence type="predicted"/>
<accession>A0A0H2REK5</accession>
<dbReference type="EMBL" id="KQ086113">
    <property type="protein sequence ID" value="KLO07938.1"/>
    <property type="molecule type" value="Genomic_DNA"/>
</dbReference>
<feature type="region of interest" description="Disordered" evidence="1">
    <location>
        <begin position="109"/>
        <end position="135"/>
    </location>
</feature>
<reference evidence="2 3" key="1">
    <citation type="submission" date="2015-04" db="EMBL/GenBank/DDBJ databases">
        <title>Complete genome sequence of Schizopora paradoxa KUC8140, a cosmopolitan wood degrader in East Asia.</title>
        <authorList>
            <consortium name="DOE Joint Genome Institute"/>
            <person name="Min B."/>
            <person name="Park H."/>
            <person name="Jang Y."/>
            <person name="Kim J.-J."/>
            <person name="Kim K.H."/>
            <person name="Pangilinan J."/>
            <person name="Lipzen A."/>
            <person name="Riley R."/>
            <person name="Grigoriev I.V."/>
            <person name="Spatafora J.W."/>
            <person name="Choi I.-G."/>
        </authorList>
    </citation>
    <scope>NUCLEOTIDE SEQUENCE [LARGE SCALE GENOMIC DNA]</scope>
    <source>
        <strain evidence="2 3">KUC8140</strain>
    </source>
</reference>
<evidence type="ECO:0000256" key="1">
    <source>
        <dbReference type="SAM" id="MobiDB-lite"/>
    </source>
</evidence>
<sequence>MRLVQHNYLYSSTSLLNYMDAPALGALQVAIVPASNNNNNNDHTVSQQPRTLARVESAQTAPTYAFAFASSEEASPAYQLNDVPSRPSTIAPDCSTPTVVLRHVLLRSTLGNAPPPTTHPLEKSSRPPTARGRASEVHLKVVRMSEFVGQRIILESRPGGLKSSQAQHTIVFKNKHERFCAVDVQTSRRQDVDKEGTKGWRKHRHWDWVFELAGGFAIRKSENGAGKFGVPAGWVHRRHPSLFSSPTRLKFDLSLSDDTGTRLPKGLKGISPGNLQSSKPGRPRRPSPQTRLPGGWTLERRSAT</sequence>
<feature type="region of interest" description="Disordered" evidence="1">
    <location>
        <begin position="260"/>
        <end position="304"/>
    </location>
</feature>